<dbReference type="Proteomes" id="UP001597261">
    <property type="component" value="Unassembled WGS sequence"/>
</dbReference>
<protein>
    <submittedName>
        <fullName evidence="7">GFA family protein</fullName>
    </submittedName>
</protein>
<gene>
    <name evidence="7" type="ORF">ACFSL4_29565</name>
</gene>
<dbReference type="Pfam" id="PF04828">
    <property type="entry name" value="GFA"/>
    <property type="match status" value="1"/>
</dbReference>
<keyword evidence="8" id="KW-1185">Reference proteome</keyword>
<organism evidence="7 8">
    <name type="scientific">Streptomyces caeni</name>
    <dbReference type="NCBI Taxonomy" id="2307231"/>
    <lineage>
        <taxon>Bacteria</taxon>
        <taxon>Bacillati</taxon>
        <taxon>Actinomycetota</taxon>
        <taxon>Actinomycetes</taxon>
        <taxon>Kitasatosporales</taxon>
        <taxon>Streptomycetaceae</taxon>
        <taxon>Streptomyces</taxon>
    </lineage>
</organism>
<sequence length="204" mass="21952">MAETTRPSEQTEREICNTTRSPSGDPVLVHTPPRLVSESQQADGSEATEQAVTLLAPEIRTGRCQCGDIAYEVSGLPDDPHLCSCPHETRISGGPAVLWVGFHKNGLAWTGPGGQPTWYSTWPDLRRGFCPRCGTHLISVADSTDMIMVTGFSLDLPHQRGIEPVGHSFRENAVPWMKITLAPEPPRSAATLPCGSSPARTPSG</sequence>
<dbReference type="Gene3D" id="3.90.1590.10">
    <property type="entry name" value="glutathione-dependent formaldehyde- activating enzyme (gfa)"/>
    <property type="match status" value="1"/>
</dbReference>
<dbReference type="EMBL" id="JBHUDX010000089">
    <property type="protein sequence ID" value="MFD1662229.1"/>
    <property type="molecule type" value="Genomic_DNA"/>
</dbReference>
<name>A0ABW4J089_9ACTN</name>
<proteinExistence type="inferred from homology"/>
<dbReference type="InterPro" id="IPR006913">
    <property type="entry name" value="CENP-V/GFA"/>
</dbReference>
<evidence type="ECO:0000259" key="6">
    <source>
        <dbReference type="PROSITE" id="PS51891"/>
    </source>
</evidence>
<dbReference type="PANTHER" id="PTHR33337:SF40">
    <property type="entry name" value="CENP-V_GFA DOMAIN-CONTAINING PROTEIN-RELATED"/>
    <property type="match status" value="1"/>
</dbReference>
<evidence type="ECO:0000313" key="7">
    <source>
        <dbReference type="EMBL" id="MFD1662229.1"/>
    </source>
</evidence>
<evidence type="ECO:0000256" key="4">
    <source>
        <dbReference type="ARBA" id="ARBA00023239"/>
    </source>
</evidence>
<dbReference type="InterPro" id="IPR011057">
    <property type="entry name" value="Mss4-like_sf"/>
</dbReference>
<keyword evidence="2" id="KW-0479">Metal-binding</keyword>
<reference evidence="8" key="1">
    <citation type="journal article" date="2019" name="Int. J. Syst. Evol. Microbiol.">
        <title>The Global Catalogue of Microorganisms (GCM) 10K type strain sequencing project: providing services to taxonomists for standard genome sequencing and annotation.</title>
        <authorList>
            <consortium name="The Broad Institute Genomics Platform"/>
            <consortium name="The Broad Institute Genome Sequencing Center for Infectious Disease"/>
            <person name="Wu L."/>
            <person name="Ma J."/>
        </authorList>
    </citation>
    <scope>NUCLEOTIDE SEQUENCE [LARGE SCALE GENOMIC DNA]</scope>
    <source>
        <strain evidence="8">CGMCC 1.12470</strain>
    </source>
</reference>
<feature type="domain" description="CENP-V/GFA" evidence="6">
    <location>
        <begin position="60"/>
        <end position="177"/>
    </location>
</feature>
<keyword evidence="3" id="KW-0862">Zinc</keyword>
<evidence type="ECO:0000256" key="2">
    <source>
        <dbReference type="ARBA" id="ARBA00022723"/>
    </source>
</evidence>
<dbReference type="RefSeq" id="WP_381089511.1">
    <property type="nucleotide sequence ID" value="NZ_JBHUDX010000089.1"/>
</dbReference>
<feature type="region of interest" description="Disordered" evidence="5">
    <location>
        <begin position="1"/>
        <end position="31"/>
    </location>
</feature>
<accession>A0ABW4J089</accession>
<evidence type="ECO:0000256" key="1">
    <source>
        <dbReference type="ARBA" id="ARBA00005495"/>
    </source>
</evidence>
<dbReference type="PROSITE" id="PS51891">
    <property type="entry name" value="CENP_V_GFA"/>
    <property type="match status" value="1"/>
</dbReference>
<dbReference type="PANTHER" id="PTHR33337">
    <property type="entry name" value="GFA DOMAIN-CONTAINING PROTEIN"/>
    <property type="match status" value="1"/>
</dbReference>
<comment type="caution">
    <text evidence="7">The sequence shown here is derived from an EMBL/GenBank/DDBJ whole genome shotgun (WGS) entry which is preliminary data.</text>
</comment>
<keyword evidence="4" id="KW-0456">Lyase</keyword>
<evidence type="ECO:0000256" key="3">
    <source>
        <dbReference type="ARBA" id="ARBA00022833"/>
    </source>
</evidence>
<comment type="similarity">
    <text evidence="1">Belongs to the Gfa family.</text>
</comment>
<evidence type="ECO:0000313" key="8">
    <source>
        <dbReference type="Proteomes" id="UP001597261"/>
    </source>
</evidence>
<dbReference type="SUPFAM" id="SSF51316">
    <property type="entry name" value="Mss4-like"/>
    <property type="match status" value="1"/>
</dbReference>
<evidence type="ECO:0000256" key="5">
    <source>
        <dbReference type="SAM" id="MobiDB-lite"/>
    </source>
</evidence>